<evidence type="ECO:0000313" key="1">
    <source>
        <dbReference type="EMBL" id="EXI85843.1"/>
    </source>
</evidence>
<proteinExistence type="predicted"/>
<name>A0A011NSW3_ACCRE</name>
<dbReference type="AlphaFoldDB" id="A0A011NSW3"/>
<evidence type="ECO:0000313" key="2">
    <source>
        <dbReference type="Proteomes" id="UP000022141"/>
    </source>
</evidence>
<gene>
    <name evidence="1" type="ORF">AW11_03312</name>
</gene>
<comment type="caution">
    <text evidence="1">The sequence shown here is derived from an EMBL/GenBank/DDBJ whole genome shotgun (WGS) entry which is preliminary data.</text>
</comment>
<organism evidence="1 2">
    <name type="scientific">Accumulibacter regalis</name>
    <dbReference type="NCBI Taxonomy" id="522306"/>
    <lineage>
        <taxon>Bacteria</taxon>
        <taxon>Pseudomonadati</taxon>
        <taxon>Pseudomonadota</taxon>
        <taxon>Betaproteobacteria</taxon>
        <taxon>Candidatus Accumulibacter</taxon>
    </lineage>
</organism>
<dbReference type="PATRIC" id="fig|1454004.3.peg.3413"/>
<protein>
    <submittedName>
        <fullName evidence="1">Uncharacterized protein</fullName>
    </submittedName>
</protein>
<accession>A0A011NSW3</accession>
<dbReference type="EMBL" id="JEMY01000049">
    <property type="protein sequence ID" value="EXI85843.1"/>
    <property type="molecule type" value="Genomic_DNA"/>
</dbReference>
<reference evidence="1" key="1">
    <citation type="submission" date="2014-02" db="EMBL/GenBank/DDBJ databases">
        <title>Expanding our view of genomic diversity in Candidatus Accumulibacter clades.</title>
        <authorList>
            <person name="Skennerton C.T."/>
            <person name="Barr J.J."/>
            <person name="Slater F.R."/>
            <person name="Bond P.L."/>
            <person name="Tyson G.W."/>
        </authorList>
    </citation>
    <scope>NUCLEOTIDE SEQUENCE [LARGE SCALE GENOMIC DNA]</scope>
</reference>
<sequence length="36" mass="3881">MVSDVISVDLPMAFKKRGGRKVIVLLDGNHGNPRCG</sequence>
<keyword evidence="2" id="KW-1185">Reference proteome</keyword>
<dbReference type="Proteomes" id="UP000022141">
    <property type="component" value="Unassembled WGS sequence"/>
</dbReference>